<dbReference type="Pfam" id="PF02578">
    <property type="entry name" value="Cu-oxidase_4"/>
    <property type="match status" value="1"/>
</dbReference>
<dbReference type="PANTHER" id="PTHR30616:SF2">
    <property type="entry name" value="PURINE NUCLEOSIDE PHOSPHORYLASE LACC1"/>
    <property type="match status" value="1"/>
</dbReference>
<evidence type="ECO:0000256" key="11">
    <source>
        <dbReference type="ARBA" id="ARBA00049893"/>
    </source>
</evidence>
<comment type="cofactor">
    <cofactor evidence="2">
        <name>Zn(2+)</name>
        <dbReference type="ChEBI" id="CHEBI:29105"/>
    </cofactor>
</comment>
<evidence type="ECO:0000256" key="9">
    <source>
        <dbReference type="ARBA" id="ARBA00047989"/>
    </source>
</evidence>
<reference evidence="13 14" key="1">
    <citation type="submission" date="2015-08" db="EMBL/GenBank/DDBJ databases">
        <title>The complete genome sequence of Bacillus beveridgei MLTeJB.</title>
        <authorList>
            <person name="Hanson T.E."/>
            <person name="Mesa C."/>
            <person name="Basesman S.M."/>
            <person name="Oremland R.S."/>
        </authorList>
    </citation>
    <scope>NUCLEOTIDE SEQUENCE [LARGE SCALE GENOMIC DNA]</scope>
    <source>
        <strain evidence="13 14">MLTeJB</strain>
    </source>
</reference>
<evidence type="ECO:0000256" key="8">
    <source>
        <dbReference type="ARBA" id="ARBA00022833"/>
    </source>
</evidence>
<accession>A0A1D7QTT4</accession>
<evidence type="ECO:0000313" key="13">
    <source>
        <dbReference type="EMBL" id="AOM82420.1"/>
    </source>
</evidence>
<comment type="similarity">
    <text evidence="4 12">Belongs to the purine nucleoside phosphorylase YfiH/LACC1 family.</text>
</comment>
<evidence type="ECO:0000256" key="5">
    <source>
        <dbReference type="ARBA" id="ARBA00022679"/>
    </source>
</evidence>
<dbReference type="PANTHER" id="PTHR30616">
    <property type="entry name" value="UNCHARACTERIZED PROTEIN YFIH"/>
    <property type="match status" value="1"/>
</dbReference>
<dbReference type="GO" id="GO:0016787">
    <property type="term" value="F:hydrolase activity"/>
    <property type="evidence" value="ECO:0007669"/>
    <property type="project" value="UniProtKB-KW"/>
</dbReference>
<dbReference type="EMBL" id="CP012502">
    <property type="protein sequence ID" value="AOM82420.1"/>
    <property type="molecule type" value="Genomic_DNA"/>
</dbReference>
<evidence type="ECO:0000256" key="4">
    <source>
        <dbReference type="ARBA" id="ARBA00007353"/>
    </source>
</evidence>
<evidence type="ECO:0000256" key="1">
    <source>
        <dbReference type="ARBA" id="ARBA00000553"/>
    </source>
</evidence>
<dbReference type="PATRIC" id="fig|632773.3.peg.1118"/>
<dbReference type="SUPFAM" id="SSF64438">
    <property type="entry name" value="CNF1/YfiH-like putative cysteine hydrolases"/>
    <property type="match status" value="1"/>
</dbReference>
<keyword evidence="14" id="KW-1185">Reference proteome</keyword>
<evidence type="ECO:0000256" key="10">
    <source>
        <dbReference type="ARBA" id="ARBA00048968"/>
    </source>
</evidence>
<dbReference type="InterPro" id="IPR038371">
    <property type="entry name" value="Cu_polyphenol_OxRdtase_sf"/>
</dbReference>
<dbReference type="CDD" id="cd16833">
    <property type="entry name" value="YfiH"/>
    <property type="match status" value="1"/>
</dbReference>
<dbReference type="Gene3D" id="3.60.140.10">
    <property type="entry name" value="CNF1/YfiH-like putative cysteine hydrolases"/>
    <property type="match status" value="1"/>
</dbReference>
<keyword evidence="8" id="KW-0862">Zinc</keyword>
<dbReference type="GO" id="GO:0005507">
    <property type="term" value="F:copper ion binding"/>
    <property type="evidence" value="ECO:0007669"/>
    <property type="project" value="TreeGrafter"/>
</dbReference>
<dbReference type="KEGG" id="bbev:BBEV_1051"/>
<dbReference type="OrthoDB" id="4279at2"/>
<comment type="catalytic activity">
    <reaction evidence="9">
        <text>adenosine + H2O + H(+) = inosine + NH4(+)</text>
        <dbReference type="Rhea" id="RHEA:24408"/>
        <dbReference type="ChEBI" id="CHEBI:15377"/>
        <dbReference type="ChEBI" id="CHEBI:15378"/>
        <dbReference type="ChEBI" id="CHEBI:16335"/>
        <dbReference type="ChEBI" id="CHEBI:17596"/>
        <dbReference type="ChEBI" id="CHEBI:28938"/>
        <dbReference type="EC" id="3.5.4.4"/>
    </reaction>
    <physiologicalReaction direction="left-to-right" evidence="9">
        <dbReference type="Rhea" id="RHEA:24409"/>
    </physiologicalReaction>
</comment>
<evidence type="ECO:0000256" key="12">
    <source>
        <dbReference type="RuleBase" id="RU361274"/>
    </source>
</evidence>
<protein>
    <recommendedName>
        <fullName evidence="12">Purine nucleoside phosphorylase</fullName>
    </recommendedName>
</protein>
<dbReference type="AlphaFoldDB" id="A0A1D7QTT4"/>
<proteinExistence type="inferred from homology"/>
<dbReference type="Proteomes" id="UP000094463">
    <property type="component" value="Chromosome"/>
</dbReference>
<evidence type="ECO:0000256" key="3">
    <source>
        <dbReference type="ARBA" id="ARBA00003215"/>
    </source>
</evidence>
<organism evidence="13 14">
    <name type="scientific">Salisediminibacterium beveridgei</name>
    <dbReference type="NCBI Taxonomy" id="632773"/>
    <lineage>
        <taxon>Bacteria</taxon>
        <taxon>Bacillati</taxon>
        <taxon>Bacillota</taxon>
        <taxon>Bacilli</taxon>
        <taxon>Bacillales</taxon>
        <taxon>Bacillaceae</taxon>
        <taxon>Salisediminibacterium</taxon>
    </lineage>
</organism>
<evidence type="ECO:0000256" key="2">
    <source>
        <dbReference type="ARBA" id="ARBA00001947"/>
    </source>
</evidence>
<comment type="catalytic activity">
    <reaction evidence="11">
        <text>S-methyl-5'-thioadenosine + phosphate = 5-(methylsulfanyl)-alpha-D-ribose 1-phosphate + adenine</text>
        <dbReference type="Rhea" id="RHEA:11852"/>
        <dbReference type="ChEBI" id="CHEBI:16708"/>
        <dbReference type="ChEBI" id="CHEBI:17509"/>
        <dbReference type="ChEBI" id="CHEBI:43474"/>
        <dbReference type="ChEBI" id="CHEBI:58533"/>
        <dbReference type="EC" id="2.4.2.28"/>
    </reaction>
    <physiologicalReaction direction="left-to-right" evidence="11">
        <dbReference type="Rhea" id="RHEA:11853"/>
    </physiologicalReaction>
</comment>
<gene>
    <name evidence="13" type="ORF">BBEV_1051</name>
</gene>
<evidence type="ECO:0000256" key="6">
    <source>
        <dbReference type="ARBA" id="ARBA00022723"/>
    </source>
</evidence>
<keyword evidence="5" id="KW-0808">Transferase</keyword>
<keyword evidence="6" id="KW-0479">Metal-binding</keyword>
<keyword evidence="7" id="KW-0378">Hydrolase</keyword>
<evidence type="ECO:0000256" key="7">
    <source>
        <dbReference type="ARBA" id="ARBA00022801"/>
    </source>
</evidence>
<comment type="catalytic activity">
    <reaction evidence="1">
        <text>inosine + phosphate = alpha-D-ribose 1-phosphate + hypoxanthine</text>
        <dbReference type="Rhea" id="RHEA:27646"/>
        <dbReference type="ChEBI" id="CHEBI:17368"/>
        <dbReference type="ChEBI" id="CHEBI:17596"/>
        <dbReference type="ChEBI" id="CHEBI:43474"/>
        <dbReference type="ChEBI" id="CHEBI:57720"/>
        <dbReference type="EC" id="2.4.2.1"/>
    </reaction>
    <physiologicalReaction direction="left-to-right" evidence="1">
        <dbReference type="Rhea" id="RHEA:27647"/>
    </physiologicalReaction>
</comment>
<evidence type="ECO:0000313" key="14">
    <source>
        <dbReference type="Proteomes" id="UP000094463"/>
    </source>
</evidence>
<comment type="function">
    <text evidence="3">Purine nucleoside enzyme that catalyzes the phosphorolysis of adenosine and inosine nucleosides, yielding D-ribose 1-phosphate and the respective free bases, adenine and hypoxanthine. Also catalyzes the phosphorolysis of S-methyl-5'-thioadenosine into adenine and S-methyl-5-thio-alpha-D-ribose 1-phosphate. Also has adenosine deaminase activity.</text>
</comment>
<sequence>MADLCPLFKLRHERTFVIEKPALFTDGVQAGFSTRKGGASNGEYESLNLGYHVNDNPEHVTRNRHSLASAVGIPLEQWVFSEQTHRDQIVKVPHILKGSGARSQAGAIRDTDGLYTKENGIVLALLYADCIPIYFSAPEKHLIGIAHAGWKGTVLNIAGKMVKLWEDAEGVDRSEIQAVIGPGISKAQYEVDERIIKSVDETLNELAIEEVPYQKLDPDRFLLDLKKLNVLLLRNAGLHDSQIHVSPICVNREQEHFFSHRRTTGQTGRMAGWITQSN</sequence>
<dbReference type="GO" id="GO:0017061">
    <property type="term" value="F:S-methyl-5-thioadenosine phosphorylase activity"/>
    <property type="evidence" value="ECO:0007669"/>
    <property type="project" value="UniProtKB-EC"/>
</dbReference>
<name>A0A1D7QTT4_9BACI</name>
<dbReference type="NCBIfam" id="TIGR00726">
    <property type="entry name" value="peptidoglycan editing factor PgeF"/>
    <property type="match status" value="1"/>
</dbReference>
<dbReference type="InterPro" id="IPR003730">
    <property type="entry name" value="Cu_polyphenol_OxRdtase"/>
</dbReference>
<dbReference type="InterPro" id="IPR011324">
    <property type="entry name" value="Cytotoxic_necrot_fac-like_cat"/>
</dbReference>
<comment type="catalytic activity">
    <reaction evidence="10">
        <text>adenosine + phosphate = alpha-D-ribose 1-phosphate + adenine</text>
        <dbReference type="Rhea" id="RHEA:27642"/>
        <dbReference type="ChEBI" id="CHEBI:16335"/>
        <dbReference type="ChEBI" id="CHEBI:16708"/>
        <dbReference type="ChEBI" id="CHEBI:43474"/>
        <dbReference type="ChEBI" id="CHEBI:57720"/>
        <dbReference type="EC" id="2.4.2.1"/>
    </reaction>
    <physiologicalReaction direction="left-to-right" evidence="10">
        <dbReference type="Rhea" id="RHEA:27643"/>
    </physiologicalReaction>
</comment>
<dbReference type="STRING" id="632773.BBEV_1051"/>